<sequence length="152" mass="16753">MSVLAEYRQEAGRTPAVNVVWAVAVRPSLRRRARTAGIPLTPDALARRQTRQLRVLRPSVGWPDRMRTELKASDRASVTAEKGREEAWFQWRPGRRRHTVWGSITFDEAAGTVLLDLREGAAYTGVSGVRRGASFVALCQVAGGLGLVEGED</sequence>
<organism evidence="1 2">
    <name type="scientific">Streptomyces hokutonensis</name>
    <dbReference type="NCBI Taxonomy" id="1306990"/>
    <lineage>
        <taxon>Bacteria</taxon>
        <taxon>Bacillati</taxon>
        <taxon>Actinomycetota</taxon>
        <taxon>Actinomycetes</taxon>
        <taxon>Kitasatosporales</taxon>
        <taxon>Streptomycetaceae</taxon>
        <taxon>Streptomyces</taxon>
    </lineage>
</organism>
<evidence type="ECO:0008006" key="3">
    <source>
        <dbReference type="Google" id="ProtNLM"/>
    </source>
</evidence>
<keyword evidence="2" id="KW-1185">Reference proteome</keyword>
<accession>A0ABW6MGX1</accession>
<name>A0ABW6MGX1_9ACTN</name>
<protein>
    <recommendedName>
        <fullName evidence="3">Transposase</fullName>
    </recommendedName>
</protein>
<dbReference type="Proteomes" id="UP001601303">
    <property type="component" value="Unassembled WGS sequence"/>
</dbReference>
<comment type="caution">
    <text evidence="1">The sequence shown here is derived from an EMBL/GenBank/DDBJ whole genome shotgun (WGS) entry which is preliminary data.</text>
</comment>
<dbReference type="RefSeq" id="WP_388114162.1">
    <property type="nucleotide sequence ID" value="NZ_JBIAHM010000019.1"/>
</dbReference>
<dbReference type="EMBL" id="JBIAHM010000019">
    <property type="protein sequence ID" value="MFE9605389.1"/>
    <property type="molecule type" value="Genomic_DNA"/>
</dbReference>
<evidence type="ECO:0000313" key="1">
    <source>
        <dbReference type="EMBL" id="MFE9605389.1"/>
    </source>
</evidence>
<evidence type="ECO:0000313" key="2">
    <source>
        <dbReference type="Proteomes" id="UP001601303"/>
    </source>
</evidence>
<gene>
    <name evidence="1" type="ORF">ACFYNQ_43450</name>
</gene>
<reference evidence="1 2" key="1">
    <citation type="submission" date="2024-10" db="EMBL/GenBank/DDBJ databases">
        <title>The Natural Products Discovery Center: Release of the First 8490 Sequenced Strains for Exploring Actinobacteria Biosynthetic Diversity.</title>
        <authorList>
            <person name="Kalkreuter E."/>
            <person name="Kautsar S.A."/>
            <person name="Yang D."/>
            <person name="Bader C.D."/>
            <person name="Teijaro C.N."/>
            <person name="Fluegel L."/>
            <person name="Davis C.M."/>
            <person name="Simpson J.R."/>
            <person name="Lauterbach L."/>
            <person name="Steele A.D."/>
            <person name="Gui C."/>
            <person name="Meng S."/>
            <person name="Li G."/>
            <person name="Viehrig K."/>
            <person name="Ye F."/>
            <person name="Su P."/>
            <person name="Kiefer A.F."/>
            <person name="Nichols A."/>
            <person name="Cepeda A.J."/>
            <person name="Yan W."/>
            <person name="Fan B."/>
            <person name="Jiang Y."/>
            <person name="Adhikari A."/>
            <person name="Zheng C.-J."/>
            <person name="Schuster L."/>
            <person name="Cowan T.M."/>
            <person name="Smanski M.J."/>
            <person name="Chevrette M.G."/>
            <person name="De Carvalho L.P.S."/>
            <person name="Shen B."/>
        </authorList>
    </citation>
    <scope>NUCLEOTIDE SEQUENCE [LARGE SCALE GENOMIC DNA]</scope>
    <source>
        <strain evidence="1 2">NPDC006488</strain>
    </source>
</reference>
<proteinExistence type="predicted"/>